<proteinExistence type="predicted"/>
<name>A0ABP8C7D0_9ACTN</name>
<reference evidence="4" key="1">
    <citation type="journal article" date="2019" name="Int. J. Syst. Evol. Microbiol.">
        <title>The Global Catalogue of Microorganisms (GCM) 10K type strain sequencing project: providing services to taxonomists for standard genome sequencing and annotation.</title>
        <authorList>
            <consortium name="The Broad Institute Genomics Platform"/>
            <consortium name="The Broad Institute Genome Sequencing Center for Infectious Disease"/>
            <person name="Wu L."/>
            <person name="Ma J."/>
        </authorList>
    </citation>
    <scope>NUCLEOTIDE SEQUENCE [LARGE SCALE GENOMIC DNA]</scope>
    <source>
        <strain evidence="4">JCM 17440</strain>
    </source>
</reference>
<evidence type="ECO:0000313" key="4">
    <source>
        <dbReference type="Proteomes" id="UP001501710"/>
    </source>
</evidence>
<evidence type="ECO:0000256" key="2">
    <source>
        <dbReference type="SAM" id="Phobius"/>
    </source>
</evidence>
<gene>
    <name evidence="3" type="ORF">GCM10022254_41130</name>
</gene>
<evidence type="ECO:0008006" key="5">
    <source>
        <dbReference type="Google" id="ProtNLM"/>
    </source>
</evidence>
<keyword evidence="2" id="KW-0472">Membrane</keyword>
<feature type="compositionally biased region" description="Gly residues" evidence="1">
    <location>
        <begin position="294"/>
        <end position="304"/>
    </location>
</feature>
<organism evidence="3 4">
    <name type="scientific">Actinomadura meridiana</name>
    <dbReference type="NCBI Taxonomy" id="559626"/>
    <lineage>
        <taxon>Bacteria</taxon>
        <taxon>Bacillati</taxon>
        <taxon>Actinomycetota</taxon>
        <taxon>Actinomycetes</taxon>
        <taxon>Streptosporangiales</taxon>
        <taxon>Thermomonosporaceae</taxon>
        <taxon>Actinomadura</taxon>
    </lineage>
</organism>
<feature type="transmembrane region" description="Helical" evidence="2">
    <location>
        <begin position="133"/>
        <end position="156"/>
    </location>
</feature>
<dbReference type="Gene3D" id="1.20.1260.20">
    <property type="entry name" value="PPE superfamily"/>
    <property type="match status" value="1"/>
</dbReference>
<feature type="transmembrane region" description="Helical" evidence="2">
    <location>
        <begin position="177"/>
        <end position="199"/>
    </location>
</feature>
<evidence type="ECO:0000313" key="3">
    <source>
        <dbReference type="EMBL" id="GAA4234968.1"/>
    </source>
</evidence>
<keyword evidence="2" id="KW-0812">Transmembrane</keyword>
<feature type="transmembrane region" description="Helical" evidence="2">
    <location>
        <begin position="100"/>
        <end position="127"/>
    </location>
</feature>
<keyword evidence="4" id="KW-1185">Reference proteome</keyword>
<keyword evidence="2" id="KW-1133">Transmembrane helix</keyword>
<feature type="region of interest" description="Disordered" evidence="1">
    <location>
        <begin position="294"/>
        <end position="323"/>
    </location>
</feature>
<comment type="caution">
    <text evidence="3">The sequence shown here is derived from an EMBL/GenBank/DDBJ whole genome shotgun (WGS) entry which is preliminary data.</text>
</comment>
<dbReference type="Proteomes" id="UP001501710">
    <property type="component" value="Unassembled WGS sequence"/>
</dbReference>
<feature type="compositionally biased region" description="Basic and acidic residues" evidence="1">
    <location>
        <begin position="309"/>
        <end position="323"/>
    </location>
</feature>
<sequence length="323" mass="34159">MSGPLAACKGLAEASMYECIFASIVIPAAIPMNQIVYQAQGDPQKIWDAADGWKETIDELQKAKDELDSLTHGVQQMAWQGDDRTAFEKRIKEYGQQLDAAIAMAWAVAISLWILAVMIGVFIFLMFVIVSLLAIFAAAISIAAGSIIGAPAALEMEAQANQFASMAYRILSMGSKVLTITFGATAGIYSLALAGNMAWQWGHGNDDVGRTFGQATVNGLDDMIKGTLGYLEQKFTGRLMGEVPVGTWTGIPQASRIAPLTGLERGATGLGAVDTRNGGPVLVSGGEKLAGAFGLKGGEYGSGENGEPDPGRKYVDDTQPTRE</sequence>
<dbReference type="EMBL" id="BAABAS010000011">
    <property type="protein sequence ID" value="GAA4234968.1"/>
    <property type="molecule type" value="Genomic_DNA"/>
</dbReference>
<dbReference type="InterPro" id="IPR038332">
    <property type="entry name" value="PPE_sf"/>
</dbReference>
<dbReference type="RefSeq" id="WP_344898983.1">
    <property type="nucleotide sequence ID" value="NZ_BAABAS010000011.1"/>
</dbReference>
<evidence type="ECO:0000256" key="1">
    <source>
        <dbReference type="SAM" id="MobiDB-lite"/>
    </source>
</evidence>
<protein>
    <recommendedName>
        <fullName evidence="5">WXG100 family type VII secretion target</fullName>
    </recommendedName>
</protein>
<accession>A0ABP8C7D0</accession>